<evidence type="ECO:0000313" key="21">
    <source>
        <dbReference type="Proteomes" id="UP000318878"/>
    </source>
</evidence>
<evidence type="ECO:0000256" key="7">
    <source>
        <dbReference type="ARBA" id="ARBA00022741"/>
    </source>
</evidence>
<dbReference type="CDD" id="cd14263">
    <property type="entry name" value="DAGK_IM_like"/>
    <property type="match status" value="1"/>
</dbReference>
<proteinExistence type="inferred from homology"/>
<keyword evidence="12 19" id="KW-0472">Membrane</keyword>
<sequence length="126" mass="13536">MTSPPYQPAPRTWVAKFRDAFRGIYVGVRAQSSFVVHLIVAAAVVGLAAYLQVDVIRWSLLLLCIALVLAAELFNSAIEWLAKAIDHAENEYLRNALDVASGAVLVTSLGAAIVGGLIFVERLTAV</sequence>
<gene>
    <name evidence="20" type="primary">dgkA</name>
    <name evidence="20" type="ORF">Enr8_04980</name>
</gene>
<dbReference type="GO" id="GO:0046872">
    <property type="term" value="F:metal ion binding"/>
    <property type="evidence" value="ECO:0007669"/>
    <property type="project" value="UniProtKB-KW"/>
</dbReference>
<dbReference type="EMBL" id="SJPF01000001">
    <property type="protein sequence ID" value="TWT38804.1"/>
    <property type="molecule type" value="Genomic_DNA"/>
</dbReference>
<keyword evidence="6 19" id="KW-0812">Transmembrane</keyword>
<keyword evidence="9 17" id="KW-0067">ATP-binding</keyword>
<evidence type="ECO:0000256" key="3">
    <source>
        <dbReference type="ARBA" id="ARBA00022475"/>
    </source>
</evidence>
<keyword evidence="10 19" id="KW-1133">Transmembrane helix</keyword>
<dbReference type="GO" id="GO:0036433">
    <property type="term" value="F:di-trans, poly-cis-undecaprenol kinase activity"/>
    <property type="evidence" value="ECO:0007669"/>
    <property type="project" value="UniProtKB-EC"/>
</dbReference>
<feature type="binding site" evidence="18">
    <location>
        <position position="79"/>
    </location>
    <ligand>
        <name>a divalent metal cation</name>
        <dbReference type="ChEBI" id="CHEBI:60240"/>
    </ligand>
</feature>
<evidence type="ECO:0000256" key="11">
    <source>
        <dbReference type="ARBA" id="ARBA00023098"/>
    </source>
</evidence>
<evidence type="ECO:0000313" key="20">
    <source>
        <dbReference type="EMBL" id="TWT38804.1"/>
    </source>
</evidence>
<dbReference type="InterPro" id="IPR000829">
    <property type="entry name" value="DAGK"/>
</dbReference>
<evidence type="ECO:0000256" key="19">
    <source>
        <dbReference type="SAM" id="Phobius"/>
    </source>
</evidence>
<dbReference type="EC" id="2.7.1.66" evidence="20"/>
<keyword evidence="21" id="KW-1185">Reference proteome</keyword>
<keyword evidence="3" id="KW-1003">Cell membrane</keyword>
<evidence type="ECO:0000256" key="10">
    <source>
        <dbReference type="ARBA" id="ARBA00022989"/>
    </source>
</evidence>
<comment type="cofactor">
    <cofactor evidence="18">
        <name>Mg(2+)</name>
        <dbReference type="ChEBI" id="CHEBI:18420"/>
    </cofactor>
    <text evidence="18">Mn(2+), Zn(2+), Cd(2+) and Co(2+) support activity to lesser extents.</text>
</comment>
<keyword evidence="18" id="KW-0479">Metal-binding</keyword>
<evidence type="ECO:0000256" key="16">
    <source>
        <dbReference type="PIRSR" id="PIRSR600829-2"/>
    </source>
</evidence>
<keyword evidence="4" id="KW-0444">Lipid biosynthesis</keyword>
<evidence type="ECO:0000256" key="2">
    <source>
        <dbReference type="ARBA" id="ARBA00005967"/>
    </source>
</evidence>
<evidence type="ECO:0000256" key="15">
    <source>
        <dbReference type="PIRSR" id="PIRSR600829-1"/>
    </source>
</evidence>
<evidence type="ECO:0000256" key="17">
    <source>
        <dbReference type="PIRSR" id="PIRSR600829-3"/>
    </source>
</evidence>
<evidence type="ECO:0000256" key="9">
    <source>
        <dbReference type="ARBA" id="ARBA00022840"/>
    </source>
</evidence>
<dbReference type="PANTHER" id="PTHR34299:SF1">
    <property type="entry name" value="DIACYLGLYCEROL KINASE"/>
    <property type="match status" value="1"/>
</dbReference>
<dbReference type="AlphaFoldDB" id="A0A5C5VJM9"/>
<keyword evidence="11" id="KW-0443">Lipid metabolism</keyword>
<protein>
    <submittedName>
        <fullName evidence="20">Undecaprenol kinase</fullName>
        <ecNumber evidence="20">2.7.1.66</ecNumber>
    </submittedName>
</protein>
<evidence type="ECO:0000256" key="1">
    <source>
        <dbReference type="ARBA" id="ARBA00004651"/>
    </source>
</evidence>
<dbReference type="RefSeq" id="WP_146429030.1">
    <property type="nucleotide sequence ID" value="NZ_SJPF01000001.1"/>
</dbReference>
<dbReference type="Gene3D" id="1.10.287.3610">
    <property type="match status" value="1"/>
</dbReference>
<keyword evidence="8 20" id="KW-0418">Kinase</keyword>
<dbReference type="Pfam" id="PF01219">
    <property type="entry name" value="DAGK_prokar"/>
    <property type="match status" value="1"/>
</dbReference>
<name>A0A5C5VJM9_9BACT</name>
<feature type="active site" description="Proton acceptor" evidence="15">
    <location>
        <position position="72"/>
    </location>
</feature>
<keyword evidence="14" id="KW-1208">Phospholipid metabolism</keyword>
<evidence type="ECO:0000256" key="13">
    <source>
        <dbReference type="ARBA" id="ARBA00023209"/>
    </source>
</evidence>
<dbReference type="GO" id="GO:0005886">
    <property type="term" value="C:plasma membrane"/>
    <property type="evidence" value="ECO:0007669"/>
    <property type="project" value="UniProtKB-SubCell"/>
</dbReference>
<dbReference type="OrthoDB" id="290917at2"/>
<comment type="subcellular location">
    <subcellularLocation>
        <location evidence="1">Cell membrane</location>
        <topology evidence="1">Multi-pass membrane protein</topology>
    </subcellularLocation>
</comment>
<evidence type="ECO:0000256" key="6">
    <source>
        <dbReference type="ARBA" id="ARBA00022692"/>
    </source>
</evidence>
<accession>A0A5C5VJM9</accession>
<evidence type="ECO:0000256" key="14">
    <source>
        <dbReference type="ARBA" id="ARBA00023264"/>
    </source>
</evidence>
<evidence type="ECO:0000256" key="5">
    <source>
        <dbReference type="ARBA" id="ARBA00022679"/>
    </source>
</evidence>
<feature type="transmembrane region" description="Helical" evidence="19">
    <location>
        <begin position="60"/>
        <end position="82"/>
    </location>
</feature>
<dbReference type="Proteomes" id="UP000318878">
    <property type="component" value="Unassembled WGS sequence"/>
</dbReference>
<dbReference type="PANTHER" id="PTHR34299">
    <property type="entry name" value="DIACYLGLYCEROL KINASE"/>
    <property type="match status" value="1"/>
</dbReference>
<evidence type="ECO:0000256" key="4">
    <source>
        <dbReference type="ARBA" id="ARBA00022516"/>
    </source>
</evidence>
<feature type="transmembrane region" description="Helical" evidence="19">
    <location>
        <begin position="102"/>
        <end position="120"/>
    </location>
</feature>
<evidence type="ECO:0000256" key="8">
    <source>
        <dbReference type="ARBA" id="ARBA00022777"/>
    </source>
</evidence>
<comment type="caution">
    <text evidence="20">The sequence shown here is derived from an EMBL/GenBank/DDBJ whole genome shotgun (WGS) entry which is preliminary data.</text>
</comment>
<keyword evidence="7 17" id="KW-0547">Nucleotide-binding</keyword>
<feature type="transmembrane region" description="Helical" evidence="19">
    <location>
        <begin position="34"/>
        <end position="53"/>
    </location>
</feature>
<comment type="similarity">
    <text evidence="2">Belongs to the bacterial diacylglycerol kinase family.</text>
</comment>
<feature type="binding site" evidence="16">
    <location>
        <position position="101"/>
    </location>
    <ligand>
        <name>substrate</name>
    </ligand>
</feature>
<dbReference type="InterPro" id="IPR036945">
    <property type="entry name" value="DAGK_sf"/>
</dbReference>
<organism evidence="20 21">
    <name type="scientific">Blastopirellula retiformator</name>
    <dbReference type="NCBI Taxonomy" id="2527970"/>
    <lineage>
        <taxon>Bacteria</taxon>
        <taxon>Pseudomonadati</taxon>
        <taxon>Planctomycetota</taxon>
        <taxon>Planctomycetia</taxon>
        <taxon>Pirellulales</taxon>
        <taxon>Pirellulaceae</taxon>
        <taxon>Blastopirellula</taxon>
    </lineage>
</organism>
<feature type="binding site" evidence="17">
    <location>
        <position position="79"/>
    </location>
    <ligand>
        <name>ATP</name>
        <dbReference type="ChEBI" id="CHEBI:30616"/>
    </ligand>
</feature>
<evidence type="ECO:0000256" key="12">
    <source>
        <dbReference type="ARBA" id="ARBA00023136"/>
    </source>
</evidence>
<dbReference type="GO" id="GO:0008654">
    <property type="term" value="P:phospholipid biosynthetic process"/>
    <property type="evidence" value="ECO:0007669"/>
    <property type="project" value="UniProtKB-KW"/>
</dbReference>
<keyword evidence="18" id="KW-0460">Magnesium</keyword>
<reference evidence="20 21" key="1">
    <citation type="submission" date="2019-02" db="EMBL/GenBank/DDBJ databases">
        <title>Deep-cultivation of Planctomycetes and their phenomic and genomic characterization uncovers novel biology.</title>
        <authorList>
            <person name="Wiegand S."/>
            <person name="Jogler M."/>
            <person name="Boedeker C."/>
            <person name="Pinto D."/>
            <person name="Vollmers J."/>
            <person name="Rivas-Marin E."/>
            <person name="Kohn T."/>
            <person name="Peeters S.H."/>
            <person name="Heuer A."/>
            <person name="Rast P."/>
            <person name="Oberbeckmann S."/>
            <person name="Bunk B."/>
            <person name="Jeske O."/>
            <person name="Meyerdierks A."/>
            <person name="Storesund J.E."/>
            <person name="Kallscheuer N."/>
            <person name="Luecker S."/>
            <person name="Lage O.M."/>
            <person name="Pohl T."/>
            <person name="Merkel B.J."/>
            <person name="Hornburger P."/>
            <person name="Mueller R.-W."/>
            <person name="Bruemmer F."/>
            <person name="Labrenz M."/>
            <person name="Spormann A.M."/>
            <person name="Op Den Camp H."/>
            <person name="Overmann J."/>
            <person name="Amann R."/>
            <person name="Jetten M.S.M."/>
            <person name="Mascher T."/>
            <person name="Medema M.H."/>
            <person name="Devos D.P."/>
            <person name="Kaster A.-K."/>
            <person name="Ovreas L."/>
            <person name="Rohde M."/>
            <person name="Galperin M.Y."/>
            <person name="Jogler C."/>
        </authorList>
    </citation>
    <scope>NUCLEOTIDE SEQUENCE [LARGE SCALE GENOMIC DNA]</scope>
    <source>
        <strain evidence="20 21">Enr8</strain>
    </source>
</reference>
<keyword evidence="13" id="KW-0594">Phospholipid biosynthesis</keyword>
<dbReference type="GO" id="GO:0005524">
    <property type="term" value="F:ATP binding"/>
    <property type="evidence" value="ECO:0007669"/>
    <property type="project" value="UniProtKB-KW"/>
</dbReference>
<keyword evidence="5 20" id="KW-0808">Transferase</keyword>
<evidence type="ECO:0000256" key="18">
    <source>
        <dbReference type="PIRSR" id="PIRSR600829-4"/>
    </source>
</evidence>
<feature type="binding site" evidence="16">
    <location>
        <position position="72"/>
    </location>
    <ligand>
        <name>substrate</name>
    </ligand>
</feature>